<proteinExistence type="predicted"/>
<gene>
    <name evidence="1" type="ORF">FOXG_20425</name>
</gene>
<name>A0A0J9VJ70_FUSO4</name>
<dbReference type="VEuPathDB" id="FungiDB:FOXG_20425"/>
<dbReference type="KEGG" id="fox:FOXG_20425"/>
<dbReference type="EMBL" id="DS231709">
    <property type="protein sequence ID" value="KNB10895.1"/>
    <property type="molecule type" value="Genomic_DNA"/>
</dbReference>
<protein>
    <submittedName>
        <fullName evidence="1">Uncharacterized protein</fullName>
    </submittedName>
</protein>
<dbReference type="RefSeq" id="XP_018248940.1">
    <property type="nucleotide sequence ID" value="XM_018400711.1"/>
</dbReference>
<organism evidence="1 2">
    <name type="scientific">Fusarium oxysporum f. sp. lycopersici (strain 4287 / CBS 123668 / FGSC 9935 / NRRL 34936)</name>
    <name type="common">Fusarium vascular wilt of tomato</name>
    <dbReference type="NCBI Taxonomy" id="426428"/>
    <lineage>
        <taxon>Eukaryota</taxon>
        <taxon>Fungi</taxon>
        <taxon>Dikarya</taxon>
        <taxon>Ascomycota</taxon>
        <taxon>Pezizomycotina</taxon>
        <taxon>Sordariomycetes</taxon>
        <taxon>Hypocreomycetidae</taxon>
        <taxon>Hypocreales</taxon>
        <taxon>Nectriaceae</taxon>
        <taxon>Fusarium</taxon>
        <taxon>Fusarium oxysporum species complex</taxon>
    </lineage>
</organism>
<dbReference type="Proteomes" id="UP000009097">
    <property type="component" value="Unassembled WGS sequence"/>
</dbReference>
<evidence type="ECO:0000313" key="1">
    <source>
        <dbReference type="EMBL" id="KNB10895.1"/>
    </source>
</evidence>
<sequence>MEDRMIGTYGGPVVASGNELVDVDNVVEASGAATALHRAALMGDQSSSVGDVSKHDLSSG</sequence>
<dbReference type="AlphaFoldDB" id="A0A0J9VJ70"/>
<dbReference type="GeneID" id="28961131"/>
<accession>A0A0J9VJ70</accession>
<evidence type="ECO:0000313" key="2">
    <source>
        <dbReference type="Proteomes" id="UP000009097"/>
    </source>
</evidence>
<reference evidence="1" key="1">
    <citation type="submission" date="2007-04" db="EMBL/GenBank/DDBJ databases">
        <authorList>
            <consortium name="The Broad Institute Genome Sequencing Platform"/>
            <person name="Birren B."/>
            <person name="Lander E."/>
            <person name="Galagan J."/>
            <person name="Nusbaum C."/>
            <person name="Devon K."/>
            <person name="Ma L.-J."/>
            <person name="Jaffe D."/>
            <person name="Butler J."/>
            <person name="Alvarez P."/>
            <person name="Gnerre S."/>
            <person name="Grabherr M."/>
            <person name="Kleber M."/>
            <person name="Mauceli E."/>
            <person name="Brockman W."/>
            <person name="MacCallum I.A."/>
            <person name="Young S."/>
            <person name="LaButti K."/>
            <person name="DeCaprio D."/>
            <person name="Crawford M."/>
            <person name="Koehrsen M."/>
            <person name="Engels R."/>
            <person name="Montgomery P."/>
            <person name="Pearson M."/>
            <person name="Howarth C."/>
            <person name="Larson L."/>
            <person name="White J."/>
            <person name="O'Leary S."/>
            <person name="Kodira C."/>
            <person name="Zeng Q."/>
            <person name="Yandava C."/>
            <person name="Alvarado L."/>
            <person name="Kistler C."/>
            <person name="Shim W.-B."/>
            <person name="Kang S."/>
            <person name="Woloshuk C."/>
        </authorList>
    </citation>
    <scope>NUCLEOTIDE SEQUENCE</scope>
    <source>
        <strain evidence="1">4287</strain>
    </source>
</reference>
<reference evidence="1" key="2">
    <citation type="journal article" date="2010" name="Nature">
        <title>Comparative genomics reveals mobile pathogenicity chromosomes in Fusarium.</title>
        <authorList>
            <person name="Ma L.J."/>
            <person name="van der Does H.C."/>
            <person name="Borkovich K.A."/>
            <person name="Coleman J.J."/>
            <person name="Daboussi M.J."/>
            <person name="Di Pietro A."/>
            <person name="Dufresne M."/>
            <person name="Freitag M."/>
            <person name="Grabherr M."/>
            <person name="Henrissat B."/>
            <person name="Houterman P.M."/>
            <person name="Kang S."/>
            <person name="Shim W.B."/>
            <person name="Woloshuk C."/>
            <person name="Xie X."/>
            <person name="Xu J.R."/>
            <person name="Antoniw J."/>
            <person name="Baker S.E."/>
            <person name="Bluhm B.H."/>
            <person name="Breakspear A."/>
            <person name="Brown D.W."/>
            <person name="Butchko R.A."/>
            <person name="Chapman S."/>
            <person name="Coulson R."/>
            <person name="Coutinho P.M."/>
            <person name="Danchin E.G."/>
            <person name="Diener A."/>
            <person name="Gale L.R."/>
            <person name="Gardiner D.M."/>
            <person name="Goff S."/>
            <person name="Hammond-Kosack K.E."/>
            <person name="Hilburn K."/>
            <person name="Hua-Van A."/>
            <person name="Jonkers W."/>
            <person name="Kazan K."/>
            <person name="Kodira C.D."/>
            <person name="Koehrsen M."/>
            <person name="Kumar L."/>
            <person name="Lee Y.H."/>
            <person name="Li L."/>
            <person name="Manners J.M."/>
            <person name="Miranda-Saavedra D."/>
            <person name="Mukherjee M."/>
            <person name="Park G."/>
            <person name="Park J."/>
            <person name="Park S.Y."/>
            <person name="Proctor R.H."/>
            <person name="Regev A."/>
            <person name="Ruiz-Roldan M.C."/>
            <person name="Sain D."/>
            <person name="Sakthikumar S."/>
            <person name="Sykes S."/>
            <person name="Schwartz D.C."/>
            <person name="Turgeon B.G."/>
            <person name="Wapinski I."/>
            <person name="Yoder O."/>
            <person name="Young S."/>
            <person name="Zeng Q."/>
            <person name="Zhou S."/>
            <person name="Galagan J."/>
            <person name="Cuomo C.A."/>
            <person name="Kistler H.C."/>
            <person name="Rep M."/>
        </authorList>
    </citation>
    <scope>NUCLEOTIDE SEQUENCE [LARGE SCALE GENOMIC DNA]</scope>
    <source>
        <strain evidence="1">4287</strain>
    </source>
</reference>